<gene>
    <name evidence="1" type="ORF">RHMOL_Rhmol03G0155000</name>
</gene>
<protein>
    <submittedName>
        <fullName evidence="1">Uncharacterized protein</fullName>
    </submittedName>
</protein>
<name>A0ACC0PG84_RHOML</name>
<proteinExistence type="predicted"/>
<dbReference type="EMBL" id="CM046390">
    <property type="protein sequence ID" value="KAI8564084.1"/>
    <property type="molecule type" value="Genomic_DNA"/>
</dbReference>
<accession>A0ACC0PG84</accession>
<dbReference type="Proteomes" id="UP001062846">
    <property type="component" value="Chromosome 3"/>
</dbReference>
<organism evidence="1 2">
    <name type="scientific">Rhododendron molle</name>
    <name type="common">Chinese azalea</name>
    <name type="synonym">Azalea mollis</name>
    <dbReference type="NCBI Taxonomy" id="49168"/>
    <lineage>
        <taxon>Eukaryota</taxon>
        <taxon>Viridiplantae</taxon>
        <taxon>Streptophyta</taxon>
        <taxon>Embryophyta</taxon>
        <taxon>Tracheophyta</taxon>
        <taxon>Spermatophyta</taxon>
        <taxon>Magnoliopsida</taxon>
        <taxon>eudicotyledons</taxon>
        <taxon>Gunneridae</taxon>
        <taxon>Pentapetalae</taxon>
        <taxon>asterids</taxon>
        <taxon>Ericales</taxon>
        <taxon>Ericaceae</taxon>
        <taxon>Ericoideae</taxon>
        <taxon>Rhodoreae</taxon>
        <taxon>Rhododendron</taxon>
    </lineage>
</organism>
<evidence type="ECO:0000313" key="2">
    <source>
        <dbReference type="Proteomes" id="UP001062846"/>
    </source>
</evidence>
<keyword evidence="2" id="KW-1185">Reference proteome</keyword>
<evidence type="ECO:0000313" key="1">
    <source>
        <dbReference type="EMBL" id="KAI8564084.1"/>
    </source>
</evidence>
<sequence>MQLCFLLFAEQPKSVNKGNFFPFEHFTDGFCMFHLKTEEEFGSSASENCCGKFR</sequence>
<reference evidence="1" key="1">
    <citation type="submission" date="2022-02" db="EMBL/GenBank/DDBJ databases">
        <title>Plant Genome Project.</title>
        <authorList>
            <person name="Zhang R.-G."/>
        </authorList>
    </citation>
    <scope>NUCLEOTIDE SEQUENCE</scope>
    <source>
        <strain evidence="1">AT1</strain>
    </source>
</reference>
<comment type="caution">
    <text evidence="1">The sequence shown here is derived from an EMBL/GenBank/DDBJ whole genome shotgun (WGS) entry which is preliminary data.</text>
</comment>